<sequence>MQNPASPPANSRPNSAPLALAKLHVTDAFWREKMRLVRETVLPHQWALLNDAVEGVQKSYCLHNFRAAAARIAAEKNGEPVSPPPEKRLFETWPERPDEARSDRFYGFLFQDSDLYKWLEAVAYTLADTPCAALSAQADAAIELICAAQADDGYLDTYYILHGREHAFENLRDNHELYCFGHLTEAAVAYFRATGKTRLLACARRFADLLCERFSDLPGGSPGYPGHPEAELALYRLYAATGEARYRALAERFLSRRGQRPYFYDAERGAAPAKPGELRYTYYQAHLPVRSQREAVGHAVRAMYLYSAMADCAGFGDREMYAACRALFADVAYRKMYVTGGVGSTADGEAFTFAYDLPNDTAYAETCAAAGLVFFAWRMLQLEPDALYGDVLERALYNGLLAGMSADGKRFFYVNPLESDPAACAQDPRKRHVRPTREPWFGCACCPPNLARTVMRIGQYACTAKADTCWFHLHIGLAVELENARLQTASGLPYSGEFSVRVESCRAPLTLAVRIPAWCGGQYTLSGAEGAERREQDGYLYLRGRFAPGTVLRFVFAMPARFVRADARVRADAGKVAVMRGPLVYCMEEADNGKGLHLCLFDTSKAPQPEMTALPGLGRVPTLTVSGVRQSAPDPAAPYEAAAPAEEPAAFRLLPYFLWANRETGEMQVFTREKRC</sequence>
<evidence type="ECO:0000313" key="4">
    <source>
        <dbReference type="EMBL" id="HIU35526.1"/>
    </source>
</evidence>
<dbReference type="GO" id="GO:0016787">
    <property type="term" value="F:hydrolase activity"/>
    <property type="evidence" value="ECO:0007669"/>
    <property type="project" value="UniProtKB-KW"/>
</dbReference>
<dbReference type="AlphaFoldDB" id="A0A9D1IEV9"/>
<reference evidence="4" key="2">
    <citation type="journal article" date="2021" name="PeerJ">
        <title>Extensive microbial diversity within the chicken gut microbiome revealed by metagenomics and culture.</title>
        <authorList>
            <person name="Gilroy R."/>
            <person name="Ravi A."/>
            <person name="Getino M."/>
            <person name="Pursley I."/>
            <person name="Horton D.L."/>
            <person name="Alikhan N.F."/>
            <person name="Baker D."/>
            <person name="Gharbi K."/>
            <person name="Hall N."/>
            <person name="Watson M."/>
            <person name="Adriaenssens E.M."/>
            <person name="Foster-Nyarko E."/>
            <person name="Jarju S."/>
            <person name="Secka A."/>
            <person name="Antonio M."/>
            <person name="Oren A."/>
            <person name="Chaudhuri R.R."/>
            <person name="La Ragione R."/>
            <person name="Hildebrand F."/>
            <person name="Pallen M.J."/>
        </authorList>
    </citation>
    <scope>NUCLEOTIDE SEQUENCE</scope>
    <source>
        <strain evidence="4">ChiGjej1B1-19959</strain>
    </source>
</reference>
<dbReference type="PANTHER" id="PTHR43465:SF2">
    <property type="entry name" value="DUF1680 DOMAIN PROTEIN (AFU_ORTHOLOGUE AFUA_1G08910)"/>
    <property type="match status" value="1"/>
</dbReference>
<dbReference type="InterPro" id="IPR049049">
    <property type="entry name" value="Beta-AFase-like_GH127_C"/>
</dbReference>
<feature type="domain" description="Non-reducing end beta-L-arabinofuranosidase-like GH127 C-terminal" evidence="3">
    <location>
        <begin position="561"/>
        <end position="671"/>
    </location>
</feature>
<dbReference type="Pfam" id="PF20736">
    <property type="entry name" value="Glyco_hydro127M"/>
    <property type="match status" value="1"/>
</dbReference>
<feature type="domain" description="Non-reducing end beta-L-arabinofuranosidase-like GH127 catalytic" evidence="1">
    <location>
        <begin position="24"/>
        <end position="458"/>
    </location>
</feature>
<feature type="domain" description="Non-reducing end beta-L-arabinofuranosidase-like GH127 middle" evidence="2">
    <location>
        <begin position="472"/>
        <end position="558"/>
    </location>
</feature>
<gene>
    <name evidence="4" type="ORF">IAC53_02825</name>
</gene>
<dbReference type="PANTHER" id="PTHR43465">
    <property type="entry name" value="DUF1680 DOMAIN PROTEIN (AFU_ORTHOLOGUE AFUA_1G08910)"/>
    <property type="match status" value="1"/>
</dbReference>
<organism evidence="4 5">
    <name type="scientific">Candidatus Fimenecus excrementigallinarum</name>
    <dbReference type="NCBI Taxonomy" id="2840816"/>
    <lineage>
        <taxon>Bacteria</taxon>
        <taxon>Bacillati</taxon>
        <taxon>Bacillota</taxon>
        <taxon>Clostridia</taxon>
        <taxon>Candidatus Fimenecus</taxon>
    </lineage>
</organism>
<comment type="caution">
    <text evidence="4">The sequence shown here is derived from an EMBL/GenBank/DDBJ whole genome shotgun (WGS) entry which is preliminary data.</text>
</comment>
<reference evidence="4" key="1">
    <citation type="submission" date="2020-10" db="EMBL/GenBank/DDBJ databases">
        <authorList>
            <person name="Gilroy R."/>
        </authorList>
    </citation>
    <scope>NUCLEOTIDE SEQUENCE</scope>
    <source>
        <strain evidence="4">ChiGjej1B1-19959</strain>
    </source>
</reference>
<proteinExistence type="predicted"/>
<dbReference type="Pfam" id="PF20737">
    <property type="entry name" value="Glyco_hydro127C"/>
    <property type="match status" value="1"/>
</dbReference>
<evidence type="ECO:0000259" key="2">
    <source>
        <dbReference type="Pfam" id="PF20736"/>
    </source>
</evidence>
<dbReference type="InterPro" id="IPR008928">
    <property type="entry name" value="6-hairpin_glycosidase_sf"/>
</dbReference>
<name>A0A9D1IEV9_9FIRM</name>
<keyword evidence="4" id="KW-0378">Hydrolase</keyword>
<accession>A0A9D1IEV9</accession>
<dbReference type="InterPro" id="IPR049046">
    <property type="entry name" value="Beta-AFase-like_GH127_middle"/>
</dbReference>
<dbReference type="InterPro" id="IPR049174">
    <property type="entry name" value="Beta-AFase-like"/>
</dbReference>
<dbReference type="InterPro" id="IPR012878">
    <property type="entry name" value="Beta-AFase-like_GH127_cat"/>
</dbReference>
<dbReference type="SUPFAM" id="SSF48208">
    <property type="entry name" value="Six-hairpin glycosidases"/>
    <property type="match status" value="1"/>
</dbReference>
<dbReference type="Pfam" id="PF07944">
    <property type="entry name" value="Beta-AFase-like_GH127_cat"/>
    <property type="match status" value="1"/>
</dbReference>
<evidence type="ECO:0000259" key="3">
    <source>
        <dbReference type="Pfam" id="PF20737"/>
    </source>
</evidence>
<evidence type="ECO:0000259" key="1">
    <source>
        <dbReference type="Pfam" id="PF07944"/>
    </source>
</evidence>
<evidence type="ECO:0000313" key="5">
    <source>
        <dbReference type="Proteomes" id="UP000824071"/>
    </source>
</evidence>
<protein>
    <submittedName>
        <fullName evidence="4">Glycoside hydrolase family 127 protein</fullName>
    </submittedName>
</protein>
<dbReference type="GO" id="GO:0005975">
    <property type="term" value="P:carbohydrate metabolic process"/>
    <property type="evidence" value="ECO:0007669"/>
    <property type="project" value="InterPro"/>
</dbReference>
<dbReference type="Proteomes" id="UP000824071">
    <property type="component" value="Unassembled WGS sequence"/>
</dbReference>
<dbReference type="EMBL" id="DVMW01000024">
    <property type="protein sequence ID" value="HIU35526.1"/>
    <property type="molecule type" value="Genomic_DNA"/>
</dbReference>